<feature type="transmembrane region" description="Helical" evidence="6">
    <location>
        <begin position="51"/>
        <end position="71"/>
    </location>
</feature>
<feature type="compositionally biased region" description="Low complexity" evidence="5">
    <location>
        <begin position="9"/>
        <end position="18"/>
    </location>
</feature>
<evidence type="ECO:0000256" key="4">
    <source>
        <dbReference type="ARBA" id="ARBA00023136"/>
    </source>
</evidence>
<evidence type="ECO:0000256" key="2">
    <source>
        <dbReference type="ARBA" id="ARBA00022692"/>
    </source>
</evidence>
<protein>
    <submittedName>
        <fullName evidence="7">DUF4870 domain-containing protein</fullName>
    </submittedName>
</protein>
<comment type="subcellular location">
    <subcellularLocation>
        <location evidence="1">Membrane</location>
        <topology evidence="1">Multi-pass membrane protein</topology>
    </subcellularLocation>
</comment>
<gene>
    <name evidence="7" type="ORF">G8770_21965</name>
</gene>
<accession>A0A9E5MPV9</accession>
<keyword evidence="8" id="KW-1185">Reference proteome</keyword>
<dbReference type="RefSeq" id="WP_167192016.1">
    <property type="nucleotide sequence ID" value="NZ_JAAONZ010000026.1"/>
</dbReference>
<dbReference type="EMBL" id="JAAONZ010000026">
    <property type="protein sequence ID" value="NHO68225.1"/>
    <property type="molecule type" value="Genomic_DNA"/>
</dbReference>
<dbReference type="InterPro" id="IPR019109">
    <property type="entry name" value="MamF_MmsF"/>
</dbReference>
<evidence type="ECO:0000256" key="3">
    <source>
        <dbReference type="ARBA" id="ARBA00022989"/>
    </source>
</evidence>
<feature type="transmembrane region" description="Helical" evidence="6">
    <location>
        <begin position="111"/>
        <end position="130"/>
    </location>
</feature>
<evidence type="ECO:0000256" key="6">
    <source>
        <dbReference type="SAM" id="Phobius"/>
    </source>
</evidence>
<evidence type="ECO:0000313" key="7">
    <source>
        <dbReference type="EMBL" id="NHO68225.1"/>
    </source>
</evidence>
<keyword evidence="3 6" id="KW-1133">Transmembrane helix</keyword>
<feature type="region of interest" description="Disordered" evidence="5">
    <location>
        <begin position="1"/>
        <end position="43"/>
    </location>
</feature>
<keyword evidence="2 6" id="KW-0812">Transmembrane</keyword>
<sequence>MTDTPSVQPPNDNDSPNESPRESAVKKTGATDPDTPTPPVEISQDSKNMAVLNWVGTLFLGFIPGLVLYLVQKGDAYVQDQSKEALNWSITLLCGYGIALVLSIIAIGLLLFPILGVVHIVFCILGVIATQKGEKFRVPYALRLIK</sequence>
<comment type="caution">
    <text evidence="7">The sequence shown here is derived from an EMBL/GenBank/DDBJ whole genome shotgun (WGS) entry which is preliminary data.</text>
</comment>
<proteinExistence type="predicted"/>
<name>A0A9E5MPV9_9GAMM</name>
<evidence type="ECO:0000256" key="1">
    <source>
        <dbReference type="ARBA" id="ARBA00004141"/>
    </source>
</evidence>
<evidence type="ECO:0000313" key="8">
    <source>
        <dbReference type="Proteomes" id="UP000787472"/>
    </source>
</evidence>
<dbReference type="AlphaFoldDB" id="A0A9E5MPV9"/>
<dbReference type="Pfam" id="PF09685">
    <property type="entry name" value="MamF_MmsF"/>
    <property type="match status" value="1"/>
</dbReference>
<keyword evidence="4 6" id="KW-0472">Membrane</keyword>
<dbReference type="Proteomes" id="UP000787472">
    <property type="component" value="Unassembled WGS sequence"/>
</dbReference>
<reference evidence="7" key="1">
    <citation type="submission" date="2020-03" db="EMBL/GenBank/DDBJ databases">
        <authorList>
            <person name="Guo F."/>
        </authorList>
    </citation>
    <scope>NUCLEOTIDE SEQUENCE</scope>
    <source>
        <strain evidence="7">JCM 30134</strain>
    </source>
</reference>
<organism evidence="7 8">
    <name type="scientific">Pseudomaricurvus hydrocarbonicus</name>
    <dbReference type="NCBI Taxonomy" id="1470433"/>
    <lineage>
        <taxon>Bacteria</taxon>
        <taxon>Pseudomonadati</taxon>
        <taxon>Pseudomonadota</taxon>
        <taxon>Gammaproteobacteria</taxon>
        <taxon>Cellvibrionales</taxon>
        <taxon>Cellvibrionaceae</taxon>
        <taxon>Pseudomaricurvus</taxon>
    </lineage>
</organism>
<evidence type="ECO:0000256" key="5">
    <source>
        <dbReference type="SAM" id="MobiDB-lite"/>
    </source>
</evidence>
<feature type="transmembrane region" description="Helical" evidence="6">
    <location>
        <begin position="85"/>
        <end position="105"/>
    </location>
</feature>